<keyword evidence="5" id="KW-0963">Cytoplasm</keyword>
<dbReference type="Pfam" id="PF02590">
    <property type="entry name" value="SPOUT_MTase"/>
    <property type="match status" value="1"/>
</dbReference>
<sequence length="157" mass="18316">MQITFLQNGKTEENYLKEGIAIFEQRIHRYLPYQSEVIPALKNTKNLPVAQQKQKEFELMRKWFEKSDCVVLLDEHGKEFSSVQFAEYLQGKMNAGIRNLTFVVGGPYGFAPEAYALASDKISLSKMTFSHQMIRLLFTEQLYRAFSILNHEPYHNE</sequence>
<evidence type="ECO:0000313" key="7">
    <source>
        <dbReference type="Proteomes" id="UP000823612"/>
    </source>
</evidence>
<dbReference type="PANTHER" id="PTHR33603">
    <property type="entry name" value="METHYLTRANSFERASE"/>
    <property type="match status" value="1"/>
</dbReference>
<evidence type="ECO:0000313" key="6">
    <source>
        <dbReference type="EMBL" id="MBO8432896.1"/>
    </source>
</evidence>
<gene>
    <name evidence="5 6" type="primary">rlmH</name>
    <name evidence="6" type="ORF">IAB08_06355</name>
</gene>
<protein>
    <recommendedName>
        <fullName evidence="5">Ribosomal RNA large subunit methyltransferase H</fullName>
        <ecNumber evidence="5">2.1.1.177</ecNumber>
    </recommendedName>
    <alternativeName>
        <fullName evidence="5">23S rRNA (pseudouridine1915-N3)-methyltransferase</fullName>
    </alternativeName>
    <alternativeName>
        <fullName evidence="5">23S rRNA m3Psi1915 methyltransferase</fullName>
    </alternativeName>
    <alternativeName>
        <fullName evidence="5">rRNA (pseudouridine-N3-)-methyltransferase RlmH</fullName>
    </alternativeName>
</protein>
<dbReference type="SUPFAM" id="SSF75217">
    <property type="entry name" value="alpha/beta knot"/>
    <property type="match status" value="1"/>
</dbReference>
<name>A0A9D9DSK1_9BACT</name>
<evidence type="ECO:0000256" key="2">
    <source>
        <dbReference type="ARBA" id="ARBA00022679"/>
    </source>
</evidence>
<accession>A0A9D9DSK1</accession>
<dbReference type="GO" id="GO:0070038">
    <property type="term" value="F:rRNA (pseudouridine-N3-)-methyltransferase activity"/>
    <property type="evidence" value="ECO:0007669"/>
    <property type="project" value="UniProtKB-UniRule"/>
</dbReference>
<dbReference type="InterPro" id="IPR029028">
    <property type="entry name" value="Alpha/beta_knot_MTases"/>
</dbReference>
<reference evidence="6" key="2">
    <citation type="journal article" date="2021" name="PeerJ">
        <title>Extensive microbial diversity within the chicken gut microbiome revealed by metagenomics and culture.</title>
        <authorList>
            <person name="Gilroy R."/>
            <person name="Ravi A."/>
            <person name="Getino M."/>
            <person name="Pursley I."/>
            <person name="Horton D.L."/>
            <person name="Alikhan N.F."/>
            <person name="Baker D."/>
            <person name="Gharbi K."/>
            <person name="Hall N."/>
            <person name="Watson M."/>
            <person name="Adriaenssens E.M."/>
            <person name="Foster-Nyarko E."/>
            <person name="Jarju S."/>
            <person name="Secka A."/>
            <person name="Antonio M."/>
            <person name="Oren A."/>
            <person name="Chaudhuri R.R."/>
            <person name="La Ragione R."/>
            <person name="Hildebrand F."/>
            <person name="Pallen M.J."/>
        </authorList>
    </citation>
    <scope>NUCLEOTIDE SEQUENCE</scope>
    <source>
        <strain evidence="6">2889</strain>
    </source>
</reference>
<dbReference type="Gene3D" id="3.40.1280.10">
    <property type="match status" value="1"/>
</dbReference>
<keyword evidence="1 5" id="KW-0489">Methyltransferase</keyword>
<evidence type="ECO:0000256" key="4">
    <source>
        <dbReference type="ARBA" id="ARBA00038303"/>
    </source>
</evidence>
<dbReference type="EMBL" id="JADIMZ010000096">
    <property type="protein sequence ID" value="MBO8432896.1"/>
    <property type="molecule type" value="Genomic_DNA"/>
</dbReference>
<evidence type="ECO:0000256" key="3">
    <source>
        <dbReference type="ARBA" id="ARBA00022691"/>
    </source>
</evidence>
<dbReference type="PIRSF" id="PIRSF004505">
    <property type="entry name" value="MT_bac"/>
    <property type="match status" value="1"/>
</dbReference>
<dbReference type="GO" id="GO:0005737">
    <property type="term" value="C:cytoplasm"/>
    <property type="evidence" value="ECO:0007669"/>
    <property type="project" value="UniProtKB-SubCell"/>
</dbReference>
<organism evidence="6 7">
    <name type="scientific">Candidatus Pullibacteroides excrementavium</name>
    <dbReference type="NCBI Taxonomy" id="2840905"/>
    <lineage>
        <taxon>Bacteria</taxon>
        <taxon>Pseudomonadati</taxon>
        <taxon>Bacteroidota</taxon>
        <taxon>Bacteroidia</taxon>
        <taxon>Bacteroidales</taxon>
        <taxon>Candidatus Pullibacteroides</taxon>
    </lineage>
</organism>
<comment type="catalytic activity">
    <reaction evidence="5">
        <text>pseudouridine(1915) in 23S rRNA + S-adenosyl-L-methionine = N(3)-methylpseudouridine(1915) in 23S rRNA + S-adenosyl-L-homocysteine + H(+)</text>
        <dbReference type="Rhea" id="RHEA:42752"/>
        <dbReference type="Rhea" id="RHEA-COMP:10221"/>
        <dbReference type="Rhea" id="RHEA-COMP:10222"/>
        <dbReference type="ChEBI" id="CHEBI:15378"/>
        <dbReference type="ChEBI" id="CHEBI:57856"/>
        <dbReference type="ChEBI" id="CHEBI:59789"/>
        <dbReference type="ChEBI" id="CHEBI:65314"/>
        <dbReference type="ChEBI" id="CHEBI:74486"/>
        <dbReference type="EC" id="2.1.1.177"/>
    </reaction>
</comment>
<dbReference type="AlphaFoldDB" id="A0A9D9DSK1"/>
<feature type="binding site" evidence="5">
    <location>
        <position position="105"/>
    </location>
    <ligand>
        <name>S-adenosyl-L-methionine</name>
        <dbReference type="ChEBI" id="CHEBI:59789"/>
    </ligand>
</feature>
<feature type="binding site" evidence="5">
    <location>
        <begin position="124"/>
        <end position="129"/>
    </location>
    <ligand>
        <name>S-adenosyl-L-methionine</name>
        <dbReference type="ChEBI" id="CHEBI:59789"/>
    </ligand>
</feature>
<dbReference type="Proteomes" id="UP000823612">
    <property type="component" value="Unassembled WGS sequence"/>
</dbReference>
<comment type="similarity">
    <text evidence="4 5">Belongs to the RNA methyltransferase RlmH family.</text>
</comment>
<keyword evidence="5" id="KW-0698">rRNA processing</keyword>
<reference evidence="6" key="1">
    <citation type="submission" date="2020-10" db="EMBL/GenBank/DDBJ databases">
        <authorList>
            <person name="Gilroy R."/>
        </authorList>
    </citation>
    <scope>NUCLEOTIDE SEQUENCE</scope>
    <source>
        <strain evidence="6">2889</strain>
    </source>
</reference>
<dbReference type="InterPro" id="IPR029026">
    <property type="entry name" value="tRNA_m1G_MTases_N"/>
</dbReference>
<evidence type="ECO:0000256" key="5">
    <source>
        <dbReference type="HAMAP-Rule" id="MF_00658"/>
    </source>
</evidence>
<keyword evidence="2 5" id="KW-0808">Transferase</keyword>
<dbReference type="HAMAP" id="MF_00658">
    <property type="entry name" value="23SrRNA_methyltr_H"/>
    <property type="match status" value="1"/>
</dbReference>
<comment type="subunit">
    <text evidence="5">Homodimer.</text>
</comment>
<dbReference type="CDD" id="cd18081">
    <property type="entry name" value="RlmH-like"/>
    <property type="match status" value="1"/>
</dbReference>
<comment type="caution">
    <text evidence="6">The sequence shown here is derived from an EMBL/GenBank/DDBJ whole genome shotgun (WGS) entry which is preliminary data.</text>
</comment>
<feature type="binding site" evidence="5">
    <location>
        <position position="73"/>
    </location>
    <ligand>
        <name>S-adenosyl-L-methionine</name>
        <dbReference type="ChEBI" id="CHEBI:59789"/>
    </ligand>
</feature>
<proteinExistence type="inferred from homology"/>
<dbReference type="NCBIfam" id="NF000990">
    <property type="entry name" value="PRK00103.2-4"/>
    <property type="match status" value="1"/>
</dbReference>
<dbReference type="EC" id="2.1.1.177" evidence="5"/>
<evidence type="ECO:0000256" key="1">
    <source>
        <dbReference type="ARBA" id="ARBA00022603"/>
    </source>
</evidence>
<dbReference type="InterPro" id="IPR003742">
    <property type="entry name" value="RlmH-like"/>
</dbReference>
<dbReference type="PANTHER" id="PTHR33603:SF1">
    <property type="entry name" value="RIBOSOMAL RNA LARGE SUBUNIT METHYLTRANSFERASE H"/>
    <property type="match status" value="1"/>
</dbReference>
<comment type="function">
    <text evidence="5">Specifically methylates the pseudouridine at position 1915 (m3Psi1915) in 23S rRNA.</text>
</comment>
<comment type="subcellular location">
    <subcellularLocation>
        <location evidence="5">Cytoplasm</location>
    </subcellularLocation>
</comment>
<keyword evidence="3 5" id="KW-0949">S-adenosyl-L-methionine</keyword>